<evidence type="ECO:0000256" key="1">
    <source>
        <dbReference type="ARBA" id="ARBA00004123"/>
    </source>
</evidence>
<evidence type="ECO:0000256" key="6">
    <source>
        <dbReference type="ARBA" id="ARBA00023015"/>
    </source>
</evidence>
<dbReference type="PROSITE" id="PS50157">
    <property type="entry name" value="ZINC_FINGER_C2H2_2"/>
    <property type="match status" value="2"/>
</dbReference>
<feature type="domain" description="C2H2-type" evidence="11">
    <location>
        <begin position="210"/>
        <end position="232"/>
    </location>
</feature>
<accession>A0A8K0IJ98</accession>
<evidence type="ECO:0000259" key="11">
    <source>
        <dbReference type="PROSITE" id="PS50157"/>
    </source>
</evidence>
<dbReference type="AlphaFoldDB" id="A0A8K0IJ98"/>
<feature type="compositionally biased region" description="Basic and acidic residues" evidence="10">
    <location>
        <begin position="88"/>
        <end position="97"/>
    </location>
</feature>
<sequence>METPEEAMVSDNSTNSNTDCTHAVVKGKRTKRQRLHLPPAPAVATAPTPASTSSTSSAEISGTTTGEEEDMANCLILLAQGRSLDTGPKPESRKEEGAGPASPNGVAEKFTSRRLAEAVTTTTNGKAGFYVYECKTCNKCFPSFQALGGHRASHKKPKLAIPMTGNEAKKAVIDEDSLQISMNSLISKSIMAATNTNSTSMSNNNKPRVHECSICGSEFSSGQALGGHMRRHRPVSIPETSETKKQRNVLSLDLNLPAPSDDDREEVPKSPSAMALTFESKQPLVISASALVDCHY</sequence>
<feature type="compositionally biased region" description="Basic residues" evidence="10">
    <location>
        <begin position="25"/>
        <end position="35"/>
    </location>
</feature>
<dbReference type="SMART" id="SM00355">
    <property type="entry name" value="ZnF_C2H2"/>
    <property type="match status" value="2"/>
</dbReference>
<dbReference type="PANTHER" id="PTHR26374:SF466">
    <property type="entry name" value="OS09G0122000 PROTEIN"/>
    <property type="match status" value="1"/>
</dbReference>
<evidence type="ECO:0000256" key="4">
    <source>
        <dbReference type="ARBA" id="ARBA00022771"/>
    </source>
</evidence>
<proteinExistence type="predicted"/>
<keyword evidence="13" id="KW-1185">Reference proteome</keyword>
<evidence type="ECO:0000313" key="13">
    <source>
        <dbReference type="Proteomes" id="UP000797356"/>
    </source>
</evidence>
<evidence type="ECO:0000256" key="8">
    <source>
        <dbReference type="ARBA" id="ARBA00023242"/>
    </source>
</evidence>
<evidence type="ECO:0000256" key="7">
    <source>
        <dbReference type="ARBA" id="ARBA00023163"/>
    </source>
</evidence>
<dbReference type="Gene3D" id="3.30.160.60">
    <property type="entry name" value="Classic Zinc Finger"/>
    <property type="match status" value="1"/>
</dbReference>
<keyword evidence="3" id="KW-0677">Repeat</keyword>
<feature type="region of interest" description="Disordered" evidence="10">
    <location>
        <begin position="1"/>
        <end position="69"/>
    </location>
</feature>
<dbReference type="GO" id="GO:0005634">
    <property type="term" value="C:nucleus"/>
    <property type="evidence" value="ECO:0007669"/>
    <property type="project" value="UniProtKB-SubCell"/>
</dbReference>
<protein>
    <submittedName>
        <fullName evidence="12">Zinc finger protein ZAT5</fullName>
    </submittedName>
</protein>
<keyword evidence="8" id="KW-0539">Nucleus</keyword>
<keyword evidence="7" id="KW-0804">Transcription</keyword>
<comment type="caution">
    <text evidence="12">The sequence shown here is derived from an EMBL/GenBank/DDBJ whole genome shotgun (WGS) entry which is preliminary data.</text>
</comment>
<dbReference type="PANTHER" id="PTHR26374">
    <property type="entry name" value="ZINC FINGER PROTEIN ZAT5"/>
    <property type="match status" value="1"/>
</dbReference>
<feature type="compositionally biased region" description="Low complexity" evidence="10">
    <location>
        <begin position="42"/>
        <end position="65"/>
    </location>
</feature>
<keyword evidence="6" id="KW-0805">Transcription regulation</keyword>
<dbReference type="SUPFAM" id="SSF57667">
    <property type="entry name" value="beta-beta-alpha zinc fingers"/>
    <property type="match status" value="1"/>
</dbReference>
<dbReference type="InterPro" id="IPR013087">
    <property type="entry name" value="Znf_C2H2_type"/>
</dbReference>
<evidence type="ECO:0000313" key="12">
    <source>
        <dbReference type="EMBL" id="KAG1359620.1"/>
    </source>
</evidence>
<evidence type="ECO:0000256" key="9">
    <source>
        <dbReference type="PROSITE-ProRule" id="PRU00042"/>
    </source>
</evidence>
<name>A0A8K0IJ98_COCNU</name>
<reference evidence="12" key="1">
    <citation type="journal article" date="2017" name="Gigascience">
        <title>The genome draft of coconut (Cocos nucifera).</title>
        <authorList>
            <person name="Xiao Y."/>
            <person name="Xu P."/>
            <person name="Fan H."/>
            <person name="Baudouin L."/>
            <person name="Xia W."/>
            <person name="Bocs S."/>
            <person name="Xu J."/>
            <person name="Li Q."/>
            <person name="Guo A."/>
            <person name="Zhou L."/>
            <person name="Li J."/>
            <person name="Wu Y."/>
            <person name="Ma Z."/>
            <person name="Armero A."/>
            <person name="Issali A.E."/>
            <person name="Liu N."/>
            <person name="Peng M."/>
            <person name="Yang Y."/>
        </authorList>
    </citation>
    <scope>NUCLEOTIDE SEQUENCE</scope>
    <source>
        <tissue evidence="12">Spear leaf of Hainan Tall coconut</tissue>
    </source>
</reference>
<dbReference type="InterPro" id="IPR036236">
    <property type="entry name" value="Znf_C2H2_sf"/>
</dbReference>
<comment type="subcellular location">
    <subcellularLocation>
        <location evidence="1">Nucleus</location>
    </subcellularLocation>
</comment>
<dbReference type="PROSITE" id="PS00028">
    <property type="entry name" value="ZINC_FINGER_C2H2_1"/>
    <property type="match status" value="2"/>
</dbReference>
<evidence type="ECO:0000256" key="10">
    <source>
        <dbReference type="SAM" id="MobiDB-lite"/>
    </source>
</evidence>
<dbReference type="Pfam" id="PF13912">
    <property type="entry name" value="zf-C2H2_6"/>
    <property type="match status" value="2"/>
</dbReference>
<keyword evidence="2" id="KW-0479">Metal-binding</keyword>
<gene>
    <name evidence="12" type="ORF">COCNU_08G010660</name>
</gene>
<feature type="region of interest" description="Disordered" evidence="10">
    <location>
        <begin position="83"/>
        <end position="110"/>
    </location>
</feature>
<dbReference type="GO" id="GO:0008270">
    <property type="term" value="F:zinc ion binding"/>
    <property type="evidence" value="ECO:0007669"/>
    <property type="project" value="UniProtKB-KW"/>
</dbReference>
<dbReference type="Proteomes" id="UP000797356">
    <property type="component" value="Chromosome 8"/>
</dbReference>
<keyword evidence="4 9" id="KW-0863">Zinc-finger</keyword>
<evidence type="ECO:0000256" key="3">
    <source>
        <dbReference type="ARBA" id="ARBA00022737"/>
    </source>
</evidence>
<feature type="compositionally biased region" description="Polar residues" evidence="10">
    <location>
        <begin position="10"/>
        <end position="20"/>
    </location>
</feature>
<dbReference type="OrthoDB" id="6077919at2759"/>
<evidence type="ECO:0000256" key="2">
    <source>
        <dbReference type="ARBA" id="ARBA00022723"/>
    </source>
</evidence>
<feature type="region of interest" description="Disordered" evidence="10">
    <location>
        <begin position="223"/>
        <end position="246"/>
    </location>
</feature>
<keyword evidence="5" id="KW-0862">Zinc</keyword>
<organism evidence="12 13">
    <name type="scientific">Cocos nucifera</name>
    <name type="common">Coconut palm</name>
    <dbReference type="NCBI Taxonomy" id="13894"/>
    <lineage>
        <taxon>Eukaryota</taxon>
        <taxon>Viridiplantae</taxon>
        <taxon>Streptophyta</taxon>
        <taxon>Embryophyta</taxon>
        <taxon>Tracheophyta</taxon>
        <taxon>Spermatophyta</taxon>
        <taxon>Magnoliopsida</taxon>
        <taxon>Liliopsida</taxon>
        <taxon>Arecaceae</taxon>
        <taxon>Arecoideae</taxon>
        <taxon>Cocoseae</taxon>
        <taxon>Attaleinae</taxon>
        <taxon>Cocos</taxon>
    </lineage>
</organism>
<evidence type="ECO:0000256" key="5">
    <source>
        <dbReference type="ARBA" id="ARBA00022833"/>
    </source>
</evidence>
<dbReference type="EMBL" id="CM017879">
    <property type="protein sequence ID" value="KAG1359620.1"/>
    <property type="molecule type" value="Genomic_DNA"/>
</dbReference>
<reference evidence="12" key="2">
    <citation type="submission" date="2019-07" db="EMBL/GenBank/DDBJ databases">
        <authorList>
            <person name="Yang Y."/>
            <person name="Bocs S."/>
            <person name="Baudouin L."/>
        </authorList>
    </citation>
    <scope>NUCLEOTIDE SEQUENCE</scope>
    <source>
        <tissue evidence="12">Spear leaf of Hainan Tall coconut</tissue>
    </source>
</reference>
<feature type="domain" description="C2H2-type" evidence="11">
    <location>
        <begin position="132"/>
        <end position="159"/>
    </location>
</feature>